<dbReference type="AlphaFoldDB" id="A0A0F9EAN8"/>
<accession>A0A0F9EAN8</accession>
<reference evidence="1" key="1">
    <citation type="journal article" date="2015" name="Nature">
        <title>Complex archaea that bridge the gap between prokaryotes and eukaryotes.</title>
        <authorList>
            <person name="Spang A."/>
            <person name="Saw J.H."/>
            <person name="Jorgensen S.L."/>
            <person name="Zaremba-Niedzwiedzka K."/>
            <person name="Martijn J."/>
            <person name="Lind A.E."/>
            <person name="van Eijk R."/>
            <person name="Schleper C."/>
            <person name="Guy L."/>
            <person name="Ettema T.J."/>
        </authorList>
    </citation>
    <scope>NUCLEOTIDE SEQUENCE</scope>
</reference>
<gene>
    <name evidence="1" type="ORF">LCGC14_2099200</name>
</gene>
<dbReference type="EMBL" id="LAZR01025720">
    <property type="protein sequence ID" value="KKL71009.1"/>
    <property type="molecule type" value="Genomic_DNA"/>
</dbReference>
<protein>
    <submittedName>
        <fullName evidence="1">Uncharacterized protein</fullName>
    </submittedName>
</protein>
<name>A0A0F9EAN8_9ZZZZ</name>
<evidence type="ECO:0000313" key="1">
    <source>
        <dbReference type="EMBL" id="KKL71009.1"/>
    </source>
</evidence>
<comment type="caution">
    <text evidence="1">The sequence shown here is derived from an EMBL/GenBank/DDBJ whole genome shotgun (WGS) entry which is preliminary data.</text>
</comment>
<proteinExistence type="predicted"/>
<sequence length="92" mass="10408">MARDNSFDSIADKVGARVSGAKAKIHSKFKNTNQFRQTPMTNKERLLAFAQTDPKVIQAWLNTKDPQVRTQVNDYILRMQELGRKEGANGNT</sequence>
<organism evidence="1">
    <name type="scientific">marine sediment metagenome</name>
    <dbReference type="NCBI Taxonomy" id="412755"/>
    <lineage>
        <taxon>unclassified sequences</taxon>
        <taxon>metagenomes</taxon>
        <taxon>ecological metagenomes</taxon>
    </lineage>
</organism>